<feature type="domain" description="FAS1" evidence="2">
    <location>
        <begin position="472"/>
        <end position="615"/>
    </location>
</feature>
<dbReference type="InterPro" id="IPR036378">
    <property type="entry name" value="FAS1_dom_sf"/>
</dbReference>
<dbReference type="Proteomes" id="UP000321528">
    <property type="component" value="Unassembled WGS sequence"/>
</dbReference>
<feature type="domain" description="FAS1" evidence="2">
    <location>
        <begin position="196"/>
        <end position="335"/>
    </location>
</feature>
<protein>
    <submittedName>
        <fullName evidence="3">Fasciclin domain-containing protein</fullName>
    </submittedName>
</protein>
<dbReference type="EMBL" id="VNWL01000013">
    <property type="protein sequence ID" value="TXK04385.1"/>
    <property type="molecule type" value="Genomic_DNA"/>
</dbReference>
<dbReference type="RefSeq" id="WP_119639299.1">
    <property type="nucleotide sequence ID" value="NZ_QXFJ01000014.1"/>
</dbReference>
<keyword evidence="1" id="KW-0732">Signal</keyword>
<evidence type="ECO:0000313" key="4">
    <source>
        <dbReference type="EMBL" id="TXK04385.1"/>
    </source>
</evidence>
<dbReference type="EMBL" id="QXFJ01000014">
    <property type="protein sequence ID" value="RIV72359.1"/>
    <property type="molecule type" value="Genomic_DNA"/>
</dbReference>
<name>A0A418NA01_9FLAO</name>
<dbReference type="AlphaFoldDB" id="A0A418NA01"/>
<dbReference type="InterPro" id="IPR050904">
    <property type="entry name" value="Adhesion/Biosynth-related"/>
</dbReference>
<feature type="chain" id="PRO_5019267040" evidence="1">
    <location>
        <begin position="24"/>
        <end position="621"/>
    </location>
</feature>
<evidence type="ECO:0000313" key="5">
    <source>
        <dbReference type="Proteomes" id="UP000284189"/>
    </source>
</evidence>
<dbReference type="InterPro" id="IPR000782">
    <property type="entry name" value="FAS1_domain"/>
</dbReference>
<feature type="domain" description="FAS1" evidence="2">
    <location>
        <begin position="337"/>
        <end position="470"/>
    </location>
</feature>
<dbReference type="Gene3D" id="2.30.180.10">
    <property type="entry name" value="FAS1 domain"/>
    <property type="match status" value="4"/>
</dbReference>
<evidence type="ECO:0000313" key="3">
    <source>
        <dbReference type="EMBL" id="RIV72359.1"/>
    </source>
</evidence>
<sequence length="621" mass="63828">MKTLEKIARLTFVLFMLSMVSCSDDDEPNPPKTQLDIVATAQATSDLSTLVSALQKADESANNDLITALSGEGPFTVFAPTNDAFADLLAQLDGFDSLDDFSTQQLQDLLAVILTYHVVPGAAVLSSDLSDGQTITTLQGSTLSVSTSGGVFIGDATDVDARVTTADVVASNGVVHLIDKVLLPQAILDELSDIILVPITDLALGNENLQSLVAALQAADGDLPTVLRGDGPFTVLAPTDEAFDAFLNGAQLSDIPTDVLTNVLLNHVISGTVTSSDLASLGSGYAKTLATGAGDKNVSLYFDATTDVTFNGVATVQVPDVKALNGIVHVVDAVIDIPNIVDHAVANPNLSSLVGALTNGGNTVFTDLLSNEDEDFTVFAPNNDAFTAFTNPNGNDLNAILSNHVVVGAAAFSDGLSNSYVNTAAEFATNENLSLYINTDDGVTLNGTSNVIVPDIVASNGVIHVVDAVIDLPTVVTFAVADPNFSTLVQALTELTPSVDFVSVLSAQGGSGSDPFTVFAPTNTAFEALPSIPAEADLIPILQHHVVAGANIRSGDLSDGATANTLEGDALTFSLPGTGDNIADITDGAGNTGIGVIAVDVQAINGVIHAIDTVLIPDTTN</sequence>
<organism evidence="3 5">
    <name type="scientific">Flagellimonas aequoris</name>
    <dbReference type="NCBI Taxonomy" id="2306997"/>
    <lineage>
        <taxon>Bacteria</taxon>
        <taxon>Pseudomonadati</taxon>
        <taxon>Bacteroidota</taxon>
        <taxon>Flavobacteriia</taxon>
        <taxon>Flavobacteriales</taxon>
        <taxon>Flavobacteriaceae</taxon>
        <taxon>Flagellimonas</taxon>
    </lineage>
</organism>
<reference evidence="4 6" key="2">
    <citation type="submission" date="2019-07" db="EMBL/GenBank/DDBJ databases">
        <title>Draft genome of two Muricauda strains isolated from deep sea.</title>
        <authorList>
            <person name="Sun C."/>
        </authorList>
    </citation>
    <scope>NUCLEOTIDE SEQUENCE [LARGE SCALE GENOMIC DNA]</scope>
    <source>
        <strain evidence="4 6">NH166</strain>
    </source>
</reference>
<accession>A0A418NA01</accession>
<dbReference type="PROSITE" id="PS50213">
    <property type="entry name" value="FAS1"/>
    <property type="match status" value="4"/>
</dbReference>
<dbReference type="SMART" id="SM00554">
    <property type="entry name" value="FAS1"/>
    <property type="match status" value="4"/>
</dbReference>
<dbReference type="PANTHER" id="PTHR10900">
    <property type="entry name" value="PERIOSTIN-RELATED"/>
    <property type="match status" value="1"/>
</dbReference>
<dbReference type="PANTHER" id="PTHR10900:SF77">
    <property type="entry name" value="FI19380P1"/>
    <property type="match status" value="1"/>
</dbReference>
<feature type="domain" description="FAS1" evidence="2">
    <location>
        <begin position="34"/>
        <end position="182"/>
    </location>
</feature>
<reference evidence="3 5" key="1">
    <citation type="submission" date="2018-08" db="EMBL/GenBank/DDBJ databases">
        <title>Proposal of Muricauda 72 sp.nov. and Muricauda NH166 sp.nov., isolated from seawater.</title>
        <authorList>
            <person name="Cheng H."/>
            <person name="Wu Y.-H."/>
            <person name="Guo L.-L."/>
            <person name="Xu X.-W."/>
        </authorList>
    </citation>
    <scope>NUCLEOTIDE SEQUENCE [LARGE SCALE GENOMIC DNA]</scope>
    <source>
        <strain evidence="3 5">NH166</strain>
    </source>
</reference>
<dbReference type="Proteomes" id="UP000284189">
    <property type="component" value="Unassembled WGS sequence"/>
</dbReference>
<dbReference type="SUPFAM" id="SSF82153">
    <property type="entry name" value="FAS1 domain"/>
    <property type="match status" value="4"/>
</dbReference>
<dbReference type="Pfam" id="PF02469">
    <property type="entry name" value="Fasciclin"/>
    <property type="match status" value="4"/>
</dbReference>
<dbReference type="OrthoDB" id="9800666at2"/>
<dbReference type="FunFam" id="2.30.180.10:FF:000032">
    <property type="entry name" value="Fasciclin domain-containing protein, putative"/>
    <property type="match status" value="1"/>
</dbReference>
<dbReference type="GO" id="GO:0005615">
    <property type="term" value="C:extracellular space"/>
    <property type="evidence" value="ECO:0007669"/>
    <property type="project" value="TreeGrafter"/>
</dbReference>
<comment type="caution">
    <text evidence="3">The sequence shown here is derived from an EMBL/GenBank/DDBJ whole genome shotgun (WGS) entry which is preliminary data.</text>
</comment>
<proteinExistence type="predicted"/>
<dbReference type="PROSITE" id="PS51257">
    <property type="entry name" value="PROKAR_LIPOPROTEIN"/>
    <property type="match status" value="1"/>
</dbReference>
<gene>
    <name evidence="3" type="ORF">D2U88_05460</name>
    <name evidence="4" type="ORF">FQ019_05420</name>
</gene>
<evidence type="ECO:0000259" key="2">
    <source>
        <dbReference type="PROSITE" id="PS50213"/>
    </source>
</evidence>
<keyword evidence="6" id="KW-1185">Reference proteome</keyword>
<evidence type="ECO:0000313" key="6">
    <source>
        <dbReference type="Proteomes" id="UP000321528"/>
    </source>
</evidence>
<evidence type="ECO:0000256" key="1">
    <source>
        <dbReference type="SAM" id="SignalP"/>
    </source>
</evidence>
<feature type="signal peptide" evidence="1">
    <location>
        <begin position="1"/>
        <end position="23"/>
    </location>
</feature>